<dbReference type="InterPro" id="IPR001647">
    <property type="entry name" value="HTH_TetR"/>
</dbReference>
<evidence type="ECO:0000313" key="6">
    <source>
        <dbReference type="EMBL" id="MDR5690846.1"/>
    </source>
</evidence>
<evidence type="ECO:0000313" key="7">
    <source>
        <dbReference type="Proteomes" id="UP001260072"/>
    </source>
</evidence>
<proteinExistence type="predicted"/>
<dbReference type="InterPro" id="IPR023772">
    <property type="entry name" value="DNA-bd_HTH_TetR-type_CS"/>
</dbReference>
<name>A0ABU1FHB8_9MICO</name>
<dbReference type="PANTHER" id="PTHR30055:SF238">
    <property type="entry name" value="MYCOFACTOCIN BIOSYNTHESIS TRANSCRIPTIONAL REGULATOR MFTR-RELATED"/>
    <property type="match status" value="1"/>
</dbReference>
<protein>
    <submittedName>
        <fullName evidence="6">Helix-turn-helix domain-containing protein</fullName>
    </submittedName>
</protein>
<dbReference type="RefSeq" id="WP_310519533.1">
    <property type="nucleotide sequence ID" value="NZ_BAABBS010000004.1"/>
</dbReference>
<organism evidence="6 7">
    <name type="scientific">Agromyces indicus</name>
    <dbReference type="NCBI Taxonomy" id="758919"/>
    <lineage>
        <taxon>Bacteria</taxon>
        <taxon>Bacillati</taxon>
        <taxon>Actinomycetota</taxon>
        <taxon>Actinomycetes</taxon>
        <taxon>Micrococcales</taxon>
        <taxon>Microbacteriaceae</taxon>
        <taxon>Agromyces</taxon>
    </lineage>
</organism>
<dbReference type="InterPro" id="IPR009057">
    <property type="entry name" value="Homeodomain-like_sf"/>
</dbReference>
<dbReference type="PANTHER" id="PTHR30055">
    <property type="entry name" value="HTH-TYPE TRANSCRIPTIONAL REGULATOR RUTR"/>
    <property type="match status" value="1"/>
</dbReference>
<dbReference type="Proteomes" id="UP001260072">
    <property type="component" value="Unassembled WGS sequence"/>
</dbReference>
<evidence type="ECO:0000259" key="5">
    <source>
        <dbReference type="PROSITE" id="PS50977"/>
    </source>
</evidence>
<feature type="domain" description="HTH tetR-type" evidence="5">
    <location>
        <begin position="13"/>
        <end position="73"/>
    </location>
</feature>
<evidence type="ECO:0000256" key="4">
    <source>
        <dbReference type="PROSITE-ProRule" id="PRU00335"/>
    </source>
</evidence>
<comment type="caution">
    <text evidence="6">The sequence shown here is derived from an EMBL/GenBank/DDBJ whole genome shotgun (WGS) entry which is preliminary data.</text>
</comment>
<dbReference type="EMBL" id="JAVKGS010000001">
    <property type="protein sequence ID" value="MDR5690846.1"/>
    <property type="molecule type" value="Genomic_DNA"/>
</dbReference>
<reference evidence="7" key="1">
    <citation type="submission" date="2023-07" db="EMBL/GenBank/DDBJ databases">
        <title>Description of three actinobacteria isolated from air of manufacturing shop in a pharmaceutical factory.</title>
        <authorList>
            <person name="Zhang D.-F."/>
        </authorList>
    </citation>
    <scope>NUCLEOTIDE SEQUENCE [LARGE SCALE GENOMIC DNA]</scope>
    <source>
        <strain evidence="7">CCTCC AB 2011122</strain>
    </source>
</reference>
<keyword evidence="7" id="KW-1185">Reference proteome</keyword>
<feature type="DNA-binding region" description="H-T-H motif" evidence="4">
    <location>
        <begin position="36"/>
        <end position="55"/>
    </location>
</feature>
<dbReference type="PROSITE" id="PS01081">
    <property type="entry name" value="HTH_TETR_1"/>
    <property type="match status" value="1"/>
</dbReference>
<keyword evidence="3" id="KW-0804">Transcription</keyword>
<gene>
    <name evidence="6" type="ORF">RH861_02095</name>
</gene>
<evidence type="ECO:0000256" key="2">
    <source>
        <dbReference type="ARBA" id="ARBA00023125"/>
    </source>
</evidence>
<dbReference type="Gene3D" id="1.10.357.10">
    <property type="entry name" value="Tetracycline Repressor, domain 2"/>
    <property type="match status" value="1"/>
</dbReference>
<dbReference type="InterPro" id="IPR050109">
    <property type="entry name" value="HTH-type_TetR-like_transc_reg"/>
</dbReference>
<dbReference type="Pfam" id="PF00440">
    <property type="entry name" value="TetR_N"/>
    <property type="match status" value="1"/>
</dbReference>
<keyword evidence="2 4" id="KW-0238">DNA-binding</keyword>
<dbReference type="PRINTS" id="PR00455">
    <property type="entry name" value="HTHTETR"/>
</dbReference>
<sequence>MSTEPGARRRGVAETTAAIERATVDLVLEHGYDGVTVDMICRAAGVSQRTFFNHFKTKDAALLGPDLPRIDERAAREFIVSDGPLLAEAVGLVRIDPSKLPGDAGLMARRIRAISGNPLLMARQMERLAEIEGELREIVELRLRQQAIRAGADEAELAAIPDEAEITTHLLAGVMRYVGLTWSRRAEQGAPPPDGAEVADALGRVLRKLA</sequence>
<accession>A0ABU1FHB8</accession>
<dbReference type="SUPFAM" id="SSF46689">
    <property type="entry name" value="Homeodomain-like"/>
    <property type="match status" value="1"/>
</dbReference>
<dbReference type="PROSITE" id="PS50977">
    <property type="entry name" value="HTH_TETR_2"/>
    <property type="match status" value="1"/>
</dbReference>
<keyword evidence="1" id="KW-0805">Transcription regulation</keyword>
<evidence type="ECO:0000256" key="3">
    <source>
        <dbReference type="ARBA" id="ARBA00023163"/>
    </source>
</evidence>
<evidence type="ECO:0000256" key="1">
    <source>
        <dbReference type="ARBA" id="ARBA00023015"/>
    </source>
</evidence>